<keyword evidence="1" id="KW-0175">Coiled coil</keyword>
<feature type="region of interest" description="Disordered" evidence="2">
    <location>
        <begin position="799"/>
        <end position="830"/>
    </location>
</feature>
<dbReference type="GO" id="GO:1990498">
    <property type="term" value="C:mitotic spindle microtubule"/>
    <property type="evidence" value="ECO:0007669"/>
    <property type="project" value="TreeGrafter"/>
</dbReference>
<evidence type="ECO:0000256" key="1">
    <source>
        <dbReference type="SAM" id="Coils"/>
    </source>
</evidence>
<evidence type="ECO:0000259" key="3">
    <source>
        <dbReference type="Pfam" id="PF14661"/>
    </source>
</evidence>
<dbReference type="Proteomes" id="UP001283361">
    <property type="component" value="Unassembled WGS sequence"/>
</dbReference>
<dbReference type="InterPro" id="IPR028163">
    <property type="entry name" value="HAUS_6_N"/>
</dbReference>
<accession>A0AAE1CZE5</accession>
<reference evidence="4" key="1">
    <citation type="journal article" date="2023" name="G3 (Bethesda)">
        <title>A reference genome for the long-term kleptoplast-retaining sea slug Elysia crispata morphotype clarki.</title>
        <authorList>
            <person name="Eastman K.E."/>
            <person name="Pendleton A.L."/>
            <person name="Shaikh M.A."/>
            <person name="Suttiyut T."/>
            <person name="Ogas R."/>
            <person name="Tomko P."/>
            <person name="Gavelis G."/>
            <person name="Widhalm J.R."/>
            <person name="Wisecaver J.H."/>
        </authorList>
    </citation>
    <scope>NUCLEOTIDE SEQUENCE</scope>
    <source>
        <strain evidence="4">ECLA1</strain>
    </source>
</reference>
<keyword evidence="5" id="KW-1185">Reference proteome</keyword>
<dbReference type="Pfam" id="PF14661">
    <property type="entry name" value="HAUS6_N"/>
    <property type="match status" value="1"/>
</dbReference>
<name>A0AAE1CZE5_9GAST</name>
<dbReference type="GO" id="GO:0070652">
    <property type="term" value="C:HAUS complex"/>
    <property type="evidence" value="ECO:0007669"/>
    <property type="project" value="InterPro"/>
</dbReference>
<evidence type="ECO:0000313" key="5">
    <source>
        <dbReference type="Proteomes" id="UP001283361"/>
    </source>
</evidence>
<feature type="domain" description="HAUS augmin-like complex subunit 6 N-terminal" evidence="3">
    <location>
        <begin position="37"/>
        <end position="289"/>
    </location>
</feature>
<dbReference type="GO" id="GO:0051225">
    <property type="term" value="P:spindle assembly"/>
    <property type="evidence" value="ECO:0007669"/>
    <property type="project" value="InterPro"/>
</dbReference>
<dbReference type="GO" id="GO:0008017">
    <property type="term" value="F:microtubule binding"/>
    <property type="evidence" value="ECO:0007669"/>
    <property type="project" value="TreeGrafter"/>
</dbReference>
<dbReference type="PANTHER" id="PTHR16151:SF2">
    <property type="entry name" value="HAUS AUGMIN-LIKE COMPLEX SUBUNIT 6"/>
    <property type="match status" value="1"/>
</dbReference>
<protein>
    <recommendedName>
        <fullName evidence="3">HAUS augmin-like complex subunit 6 N-terminal domain-containing protein</fullName>
    </recommendedName>
</protein>
<proteinExistence type="predicted"/>
<dbReference type="InterPro" id="IPR026797">
    <property type="entry name" value="HAUS_6"/>
</dbReference>
<comment type="caution">
    <text evidence="4">The sequence shown here is derived from an EMBL/GenBank/DDBJ whole genome shotgun (WGS) entry which is preliminary data.</text>
</comment>
<dbReference type="AlphaFoldDB" id="A0AAE1CZE5"/>
<feature type="region of interest" description="Disordered" evidence="2">
    <location>
        <begin position="532"/>
        <end position="594"/>
    </location>
</feature>
<sequence>MEFRGVYEILNWILQTELKIILVNWNKMEVDGMNTIFFTNLQLLGMDIVAMEGKYHIPFSRDMFNLPNKAGSEAVLHFLFDRLNPTLFKEQFRDCWPVVDRKAEMQFRKVCNTWLSSIQADNPDAHLPRINASLLLSPGGRKFIHLLYKFSIYVLTQTMNKEHGFNMREALVYPVLTRTSVAEVMRTTLEDSCLQLHTGGFEQLHLTVAANRKWRESSDELVKTYRRLSRAKRDLENEKRQLVNTLAENAKKQSLPLPAKRTVSMFDSGQDVYSKHRGKRMEKARSEWNELHSFNEEIKKRRNILKSVFDTVSEKPAINGNDLGVQIPNLLLQEFQREIQMQEIDNVYKGGCLNLESVTLLWNMCLRRYKEQMESDVLPDIVNEIPAVKAQTEQYHANLMIAQKTRDETMNVIIPKIQDEMEKLHLKLHSCTPVRGCYDKSNNSPGLGLVAPTPPHLAFPSRSSETNDMAITPAISANLKNDTPGAISSVVDKIELSIHQNSGQTRALWKDYPNASRLEALKENTKAVFTGSVESQTSSRQAVHRGAKLITKGDKEQISLARPSTISKSSEQRKTKSSKNAAANTNEHTKTKESAEDALVNSIVDSMLEAETNHKDSWILELKSISNLIDAESHDQDQGAFVSKHLIHCSPQLDSFTGTNEHEGSHSSLHKNYMSNPYQENQSLKSVGNTPLWEQTSPASSTVRNTFEQPSDLFSPIASTSADSQTDSVASASNKSARNWSASVALSPVNSPLFSAREANLNSQVSESMFKDDSKSKSNGSEIQSEYFNQGVNDSFYKSLMRLPGDGQPRQETETSTSSGNSGKDETVDMESLSKDSLFDPITIDSEVSVSLNLLDSSSRFKETTQDVQISPLSCFENTEGPLFNTINKVINFEAAEDQNGSKLLSSQLHNISSEDLLDLESSADLLQGLDESFSPAKDGIVLESGRSPFKMTSEANHKMNSPVSGIFSSDSFTLDRTTLSPSKIPINTEASVNSDHLFNKSSDIDNVTKSGNDDILTQMALLQQKFASVVNKFSDAD</sequence>
<evidence type="ECO:0000256" key="2">
    <source>
        <dbReference type="SAM" id="MobiDB-lite"/>
    </source>
</evidence>
<organism evidence="4 5">
    <name type="scientific">Elysia crispata</name>
    <name type="common">lettuce slug</name>
    <dbReference type="NCBI Taxonomy" id="231223"/>
    <lineage>
        <taxon>Eukaryota</taxon>
        <taxon>Metazoa</taxon>
        <taxon>Spiralia</taxon>
        <taxon>Lophotrochozoa</taxon>
        <taxon>Mollusca</taxon>
        <taxon>Gastropoda</taxon>
        <taxon>Heterobranchia</taxon>
        <taxon>Euthyneura</taxon>
        <taxon>Panpulmonata</taxon>
        <taxon>Sacoglossa</taxon>
        <taxon>Placobranchoidea</taxon>
        <taxon>Plakobranchidae</taxon>
        <taxon>Elysia</taxon>
    </lineage>
</organism>
<dbReference type="PANTHER" id="PTHR16151">
    <property type="entry name" value="HAUS AUGMIN-LIKE COMPLEX SUBUNIT 6"/>
    <property type="match status" value="1"/>
</dbReference>
<gene>
    <name evidence="4" type="ORF">RRG08_030360</name>
</gene>
<feature type="compositionally biased region" description="Polar residues" evidence="2">
    <location>
        <begin position="532"/>
        <end position="541"/>
    </location>
</feature>
<evidence type="ECO:0000313" key="4">
    <source>
        <dbReference type="EMBL" id="KAK3746950.1"/>
    </source>
</evidence>
<dbReference type="EMBL" id="JAWDGP010006114">
    <property type="protein sequence ID" value="KAK3746950.1"/>
    <property type="molecule type" value="Genomic_DNA"/>
</dbReference>
<feature type="coiled-coil region" evidence="1">
    <location>
        <begin position="218"/>
        <end position="252"/>
    </location>
</feature>